<protein>
    <submittedName>
        <fullName evidence="1">Uncharacterized protein</fullName>
    </submittedName>
</protein>
<dbReference type="Proteomes" id="UP000249390">
    <property type="component" value="Unassembled WGS sequence"/>
</dbReference>
<reference evidence="1 2" key="1">
    <citation type="submission" date="2018-06" db="EMBL/GenBank/DDBJ databases">
        <title>The Genome of Cuscuta australis (Dodder) Provides Insight into the Evolution of Plant Parasitism.</title>
        <authorList>
            <person name="Liu H."/>
        </authorList>
    </citation>
    <scope>NUCLEOTIDE SEQUENCE [LARGE SCALE GENOMIC DNA]</scope>
    <source>
        <strain evidence="2">cv. Yunnan</strain>
        <tissue evidence="1">Vines</tissue>
    </source>
</reference>
<dbReference type="AlphaFoldDB" id="A0A328DX41"/>
<name>A0A328DX41_9ASTE</name>
<evidence type="ECO:0000313" key="2">
    <source>
        <dbReference type="Proteomes" id="UP000249390"/>
    </source>
</evidence>
<evidence type="ECO:0000313" key="1">
    <source>
        <dbReference type="EMBL" id="RAL50304.1"/>
    </source>
</evidence>
<keyword evidence="2" id="KW-1185">Reference proteome</keyword>
<organism evidence="1 2">
    <name type="scientific">Cuscuta australis</name>
    <dbReference type="NCBI Taxonomy" id="267555"/>
    <lineage>
        <taxon>Eukaryota</taxon>
        <taxon>Viridiplantae</taxon>
        <taxon>Streptophyta</taxon>
        <taxon>Embryophyta</taxon>
        <taxon>Tracheophyta</taxon>
        <taxon>Spermatophyta</taxon>
        <taxon>Magnoliopsida</taxon>
        <taxon>eudicotyledons</taxon>
        <taxon>Gunneridae</taxon>
        <taxon>Pentapetalae</taxon>
        <taxon>asterids</taxon>
        <taxon>lamiids</taxon>
        <taxon>Solanales</taxon>
        <taxon>Convolvulaceae</taxon>
        <taxon>Cuscuteae</taxon>
        <taxon>Cuscuta</taxon>
        <taxon>Cuscuta subgen. Grammica</taxon>
        <taxon>Cuscuta sect. Cleistogrammica</taxon>
    </lineage>
</organism>
<comment type="caution">
    <text evidence="1">The sequence shown here is derived from an EMBL/GenBank/DDBJ whole genome shotgun (WGS) entry which is preliminary data.</text>
</comment>
<accession>A0A328DX41</accession>
<gene>
    <name evidence="1" type="ORF">DM860_007978</name>
</gene>
<sequence length="273" mass="29914">MADARTDTGGSSAGKRIGDLWNKLFGWVMKMKRDEQSGISEERLPIGADRSLGGNSSSYSSFLVNQLMRTLNSKFNCVKFWAERVLREWMSNDLSGEESEPEVVRSEPSVEPGQVREMMLERLGLGSNGSGTDSDGAGHGVLEDFGIETNIEGFRERLQEIVCEESCAADSLEGVAEMFQEAGMEWVSGVFSAAGHGLIWVLGKNWGRRRWRDVGRKKDLYRIGKSVRDRVLGEAGMGFGQAAAAAVEPDGKNGFWVCHYAASHPLGPLVPSM</sequence>
<proteinExistence type="predicted"/>
<dbReference type="EMBL" id="NQVE01000067">
    <property type="protein sequence ID" value="RAL50304.1"/>
    <property type="molecule type" value="Genomic_DNA"/>
</dbReference>